<dbReference type="Proteomes" id="UP001230188">
    <property type="component" value="Unassembled WGS sequence"/>
</dbReference>
<sequence length="486" mass="54432">MVRGALVLALLWRLTGGQFGRRKRVPEGMQSMECRQCASKGKERGAWGSLEAFAMAALAALAYEPWERVNGVPRLFEVNASVRSTARRWSRWRHFALEGSRWSRCAWRATRRVVQPPGSRWPRLVNYTRGGGGGAKHCDAPGHRVWRLAWWLHSWYENGPASTRWHSTNALVATNPGDGTIAVAFRGSTDARHAVTNVQPLTRDEEGRTLHGMRRAFERVDRGKVAELDRHDAHVDAFFDGMPTTSNNLAACLSRFLHGALKRGRRVLIAGHSLGGVLAFQLAMRLPPTPAVAVYTFGEPEYGDATFYAARRRHRDRWIRTNYHRFVAISQPPQCDSDLVTRVTRPFGGGGHFAAPEYVCERPPPPGAVAAHAMTGYMRALRDRHDNWLALNYTRGPDIDGLFSRRELDVLVGARDADQSSSDRASSQRTGIDAFFFPRWRRRNRPQPTNPADATSDNLKYPLPPSSQELPMATLNAPPVATSNER</sequence>
<keyword evidence="5" id="KW-1185">Reference proteome</keyword>
<reference evidence="4" key="1">
    <citation type="submission" date="2023-01" db="EMBL/GenBank/DDBJ databases">
        <title>Metagenome sequencing of chrysophaentin producing Chrysophaeum taylorii.</title>
        <authorList>
            <person name="Davison J."/>
            <person name="Bewley C."/>
        </authorList>
    </citation>
    <scope>NUCLEOTIDE SEQUENCE</scope>
    <source>
        <strain evidence="4">NIES-1699</strain>
    </source>
</reference>
<feature type="chain" id="PRO_5042283432" description="Fungal lipase-type domain-containing protein" evidence="2">
    <location>
        <begin position="18"/>
        <end position="486"/>
    </location>
</feature>
<name>A0AAD7UM68_9STRA</name>
<comment type="caution">
    <text evidence="4">The sequence shown here is derived from an EMBL/GenBank/DDBJ whole genome shotgun (WGS) entry which is preliminary data.</text>
</comment>
<evidence type="ECO:0000256" key="2">
    <source>
        <dbReference type="SAM" id="SignalP"/>
    </source>
</evidence>
<proteinExistence type="predicted"/>
<accession>A0AAD7UM68</accession>
<keyword evidence="2" id="KW-0732">Signal</keyword>
<evidence type="ECO:0000313" key="5">
    <source>
        <dbReference type="Proteomes" id="UP001230188"/>
    </source>
</evidence>
<organism evidence="4 5">
    <name type="scientific">Chrysophaeum taylorii</name>
    <dbReference type="NCBI Taxonomy" id="2483200"/>
    <lineage>
        <taxon>Eukaryota</taxon>
        <taxon>Sar</taxon>
        <taxon>Stramenopiles</taxon>
        <taxon>Ochrophyta</taxon>
        <taxon>Pelagophyceae</taxon>
        <taxon>Pelagomonadales</taxon>
        <taxon>Pelagomonadaceae</taxon>
        <taxon>Chrysophaeum</taxon>
    </lineage>
</organism>
<feature type="region of interest" description="Disordered" evidence="1">
    <location>
        <begin position="436"/>
        <end position="486"/>
    </location>
</feature>
<dbReference type="AlphaFoldDB" id="A0AAD7UM68"/>
<dbReference type="Pfam" id="PF01764">
    <property type="entry name" value="Lipase_3"/>
    <property type="match status" value="1"/>
</dbReference>
<protein>
    <recommendedName>
        <fullName evidence="3">Fungal lipase-type domain-containing protein</fullName>
    </recommendedName>
</protein>
<dbReference type="SUPFAM" id="SSF53474">
    <property type="entry name" value="alpha/beta-Hydrolases"/>
    <property type="match status" value="2"/>
</dbReference>
<feature type="domain" description="Fungal lipase-type" evidence="3">
    <location>
        <begin position="183"/>
        <end position="314"/>
    </location>
</feature>
<dbReference type="InterPro" id="IPR002921">
    <property type="entry name" value="Fungal_lipase-type"/>
</dbReference>
<dbReference type="GO" id="GO:0006629">
    <property type="term" value="P:lipid metabolic process"/>
    <property type="evidence" value="ECO:0007669"/>
    <property type="project" value="InterPro"/>
</dbReference>
<dbReference type="Gene3D" id="3.40.50.1820">
    <property type="entry name" value="alpha/beta hydrolase"/>
    <property type="match status" value="1"/>
</dbReference>
<dbReference type="EMBL" id="JAQMWT010000055">
    <property type="protein sequence ID" value="KAJ8612256.1"/>
    <property type="molecule type" value="Genomic_DNA"/>
</dbReference>
<evidence type="ECO:0000313" key="4">
    <source>
        <dbReference type="EMBL" id="KAJ8612256.1"/>
    </source>
</evidence>
<evidence type="ECO:0000259" key="3">
    <source>
        <dbReference type="Pfam" id="PF01764"/>
    </source>
</evidence>
<dbReference type="InterPro" id="IPR029058">
    <property type="entry name" value="AB_hydrolase_fold"/>
</dbReference>
<evidence type="ECO:0000256" key="1">
    <source>
        <dbReference type="SAM" id="MobiDB-lite"/>
    </source>
</evidence>
<gene>
    <name evidence="4" type="ORF">CTAYLR_002900</name>
</gene>
<feature type="signal peptide" evidence="2">
    <location>
        <begin position="1"/>
        <end position="17"/>
    </location>
</feature>